<reference evidence="2" key="1">
    <citation type="journal article" date="2021" name="Microb. Physiol.">
        <title>Proteogenomic Insights into the Physiology of Marine, Sulfate-Reducing, Filamentous Desulfonema limicola and Desulfonema magnum.</title>
        <authorList>
            <person name="Schnaars V."/>
            <person name="Wohlbrand L."/>
            <person name="Scheve S."/>
            <person name="Hinrichs C."/>
            <person name="Reinhardt R."/>
            <person name="Rabus R."/>
        </authorList>
    </citation>
    <scope>NUCLEOTIDE SEQUENCE</scope>
    <source>
        <strain evidence="2">5ac10</strain>
    </source>
</reference>
<feature type="domain" description="Helicase ATP-binding" evidence="1">
    <location>
        <begin position="25"/>
        <end position="212"/>
    </location>
</feature>
<dbReference type="InterPro" id="IPR014001">
    <property type="entry name" value="Helicase_ATP-bd"/>
</dbReference>
<gene>
    <name evidence="2" type="ORF">dnl_32850</name>
</gene>
<dbReference type="PROSITE" id="PS51192">
    <property type="entry name" value="HELICASE_ATP_BIND_1"/>
    <property type="match status" value="1"/>
</dbReference>
<organism evidence="2 3">
    <name type="scientific">Desulfonema limicola</name>
    <dbReference type="NCBI Taxonomy" id="45656"/>
    <lineage>
        <taxon>Bacteria</taxon>
        <taxon>Pseudomonadati</taxon>
        <taxon>Thermodesulfobacteriota</taxon>
        <taxon>Desulfobacteria</taxon>
        <taxon>Desulfobacterales</taxon>
        <taxon>Desulfococcaceae</taxon>
        <taxon>Desulfonema</taxon>
    </lineage>
</organism>
<dbReference type="REBASE" id="490938">
    <property type="entry name" value="Dli5ac10ORF32840P"/>
</dbReference>
<dbReference type="InterPro" id="IPR006935">
    <property type="entry name" value="Helicase/UvrB_N"/>
</dbReference>
<keyword evidence="2" id="KW-0547">Nucleotide-binding</keyword>
<dbReference type="InterPro" id="IPR027417">
    <property type="entry name" value="P-loop_NTPase"/>
</dbReference>
<dbReference type="CDD" id="cd18785">
    <property type="entry name" value="SF2_C"/>
    <property type="match status" value="1"/>
</dbReference>
<evidence type="ECO:0000259" key="1">
    <source>
        <dbReference type="PROSITE" id="PS51192"/>
    </source>
</evidence>
<dbReference type="SUPFAM" id="SSF52540">
    <property type="entry name" value="P-loop containing nucleoside triphosphate hydrolases"/>
    <property type="match status" value="2"/>
</dbReference>
<dbReference type="Gene3D" id="3.40.50.300">
    <property type="entry name" value="P-loop containing nucleotide triphosphate hydrolases"/>
    <property type="match status" value="2"/>
</dbReference>
<keyword evidence="2" id="KW-0378">Hydrolase</keyword>
<dbReference type="EMBL" id="CP061799">
    <property type="protein sequence ID" value="QTA80967.1"/>
    <property type="molecule type" value="Genomic_DNA"/>
</dbReference>
<protein>
    <submittedName>
        <fullName evidence="2">Helicase/UvrB domain-containing protein</fullName>
    </submittedName>
</protein>
<accession>A0A975GH65</accession>
<keyword evidence="2" id="KW-0347">Helicase</keyword>
<proteinExistence type="predicted"/>
<evidence type="ECO:0000313" key="2">
    <source>
        <dbReference type="EMBL" id="QTA80967.1"/>
    </source>
</evidence>
<dbReference type="AlphaFoldDB" id="A0A975GH65"/>
<dbReference type="GO" id="GO:0005524">
    <property type="term" value="F:ATP binding"/>
    <property type="evidence" value="ECO:0007669"/>
    <property type="project" value="InterPro"/>
</dbReference>
<dbReference type="GO" id="GO:0016787">
    <property type="term" value="F:hydrolase activity"/>
    <property type="evidence" value="ECO:0007669"/>
    <property type="project" value="InterPro"/>
</dbReference>
<evidence type="ECO:0000313" key="3">
    <source>
        <dbReference type="Proteomes" id="UP000663720"/>
    </source>
</evidence>
<dbReference type="Pfam" id="PF04851">
    <property type="entry name" value="ResIII"/>
    <property type="match status" value="1"/>
</dbReference>
<dbReference type="KEGG" id="dli:dnl_32850"/>
<dbReference type="GO" id="GO:0004386">
    <property type="term" value="F:helicase activity"/>
    <property type="evidence" value="ECO:0007669"/>
    <property type="project" value="UniProtKB-KW"/>
</dbReference>
<dbReference type="Proteomes" id="UP000663720">
    <property type="component" value="Chromosome"/>
</dbReference>
<dbReference type="GO" id="GO:0003677">
    <property type="term" value="F:DNA binding"/>
    <property type="evidence" value="ECO:0007669"/>
    <property type="project" value="InterPro"/>
</dbReference>
<name>A0A975GH65_9BACT</name>
<dbReference type="SMART" id="SM00487">
    <property type="entry name" value="DEXDc"/>
    <property type="match status" value="1"/>
</dbReference>
<sequence length="772" mass="91266">MSMKRLKRYQENAVDKLLVRTRELLNENSDNRTIVFQSPTGSGKTFMMSRYIYQLIEEYEDKKDICFLWISIGKGNLHEQSYNSLKKEYNGFPVVYLLEQEFFGSREIITRNEIVVVNWEKLRTKDRKTGEWKNILMKDKETTNFRELVRNTKEDNTVIIMIIDESHSNSSSERALELRNIINADLTIEMSATPVLREGEYDEKIFVWPNDVIEEGMIKKEIVINEDIDQIDDDEITSQELIMQAAFQKREELKQLYQKMGIDINPLVMIQLPSSEAGEEKKEFVESFLAEKDVSYENKKLAVWLSEEKVNNENEFVTPNNSKVDFLIFKQAVDTGWDCPRASILVRFREIKSIVFEIQTIGRILRMPEAEHYENDTLNKGFVYTNVKSLEVKKETYNPNIIKSVIVRRKDIYEPIRLKSYYRKRLDFGDITLSFYKILERTFCKYFDINIDEYEFFSRNKDKLQSKGIVLKHLDNQDEIILNKSLDTKLFDKLPDDKISGKEADLFSESTLLKVNLSQDDLFHAFELLIKVNLNGFAFKRSIPSVKQALYRWFRKYLDINLVGNGIIYIQNIVLNNAETFSKLFDKAVRAYKPLKDEEINKKIQEIEEWNEEWEIAEKRNLNPYTYTKHDYNLSLYNPCYLKIDSSIEKDFIEYLESKKDTVNWWWQNGGEHMALNFGIKYNNRSTFQPDFIVSFKDGRLGIFDTKASGFNEDDNKLKSEALQQYIIQNNKNLFGGLIIKQGQHFKINTRENYSGFKENPDDWEYFEDLIK</sequence>
<keyword evidence="2" id="KW-0067">ATP-binding</keyword>
<keyword evidence="3" id="KW-1185">Reference proteome</keyword>